<evidence type="ECO:0000259" key="8">
    <source>
        <dbReference type="Pfam" id="PF17042"/>
    </source>
</evidence>
<dbReference type="Pfam" id="PF07005">
    <property type="entry name" value="SBD_N"/>
    <property type="match status" value="1"/>
</dbReference>
<proteinExistence type="inferred from homology"/>
<dbReference type="KEGG" id="mik:FOE78_09045"/>
<keyword evidence="2" id="KW-0808">Transferase</keyword>
<organism evidence="9 10">
    <name type="scientific">Microlunatus elymi</name>
    <dbReference type="NCBI Taxonomy" id="2596828"/>
    <lineage>
        <taxon>Bacteria</taxon>
        <taxon>Bacillati</taxon>
        <taxon>Actinomycetota</taxon>
        <taxon>Actinomycetes</taxon>
        <taxon>Propionibacteriales</taxon>
        <taxon>Propionibacteriaceae</taxon>
        <taxon>Microlunatus</taxon>
    </lineage>
</organism>
<feature type="domain" description="Four-carbon acid sugar kinase N-terminal" evidence="7">
    <location>
        <begin position="5"/>
        <end position="234"/>
    </location>
</feature>
<comment type="similarity">
    <text evidence="1">Belongs to the four-carbon acid sugar kinase family.</text>
</comment>
<accession>A0A516PXX0</accession>
<feature type="domain" description="Four-carbon acid sugar kinase nucleotide binding" evidence="8">
    <location>
        <begin position="261"/>
        <end position="400"/>
    </location>
</feature>
<dbReference type="GO" id="GO:0016301">
    <property type="term" value="F:kinase activity"/>
    <property type="evidence" value="ECO:0007669"/>
    <property type="project" value="UniProtKB-KW"/>
</dbReference>
<evidence type="ECO:0000313" key="9">
    <source>
        <dbReference type="EMBL" id="QDP96024.1"/>
    </source>
</evidence>
<evidence type="ECO:0000313" key="10">
    <source>
        <dbReference type="Proteomes" id="UP000319263"/>
    </source>
</evidence>
<dbReference type="Proteomes" id="UP000319263">
    <property type="component" value="Chromosome"/>
</dbReference>
<sequence>MPRFAFYGDDFTGSVDVLLQFRRAGLSGVLATSAAVELPTDGHDVVGIAGTARSLPTDKMAAEALPALSRLHRLQPDLIQYKACSTVDSSPEIGSLGQVLELGTRLFGAGPIPLVFAQPDFGRYTFFGHHFARDGAEVFRLDRQPTMINHPVTPATESDLRLFLGRQTKLPIGLLPWTAYDQPDTVAAALSGPEAGMLCDAFTDQQLDLLARTIMDRGAAPAFVIGSGGISAALGRTATPPRTATMPPLPTTAEPADGPILVLSGSTSARTQQQVATSGWPRLDLFDDDALRRTLDLQSDGADVIVSSTESSKTVAAEEIPDRLAEIGDAWLRRADHGRVIICGGDTSGRVLRRLGVNTLSVAAQPWGNVCLCHGDGQEQHLSRTEFVLKGGQMGEADLFTKIKTGGSVNAASATSKSSCSERQ</sequence>
<evidence type="ECO:0000259" key="7">
    <source>
        <dbReference type="Pfam" id="PF07005"/>
    </source>
</evidence>
<keyword evidence="5" id="KW-0067">ATP-binding</keyword>
<dbReference type="AlphaFoldDB" id="A0A516PXX0"/>
<dbReference type="InterPro" id="IPR031475">
    <property type="entry name" value="NBD_C"/>
</dbReference>
<evidence type="ECO:0000256" key="5">
    <source>
        <dbReference type="ARBA" id="ARBA00022840"/>
    </source>
</evidence>
<evidence type="ECO:0000256" key="3">
    <source>
        <dbReference type="ARBA" id="ARBA00022741"/>
    </source>
</evidence>
<protein>
    <submittedName>
        <fullName evidence="9">Four-carbon acid sugar kinase family protein</fullName>
    </submittedName>
</protein>
<dbReference type="SUPFAM" id="SSF142764">
    <property type="entry name" value="YgbK-like"/>
    <property type="match status" value="1"/>
</dbReference>
<dbReference type="InterPro" id="IPR010737">
    <property type="entry name" value="4-carb_acid_sugar_kinase_N"/>
</dbReference>
<dbReference type="Gene3D" id="3.40.50.10840">
    <property type="entry name" value="Putative sugar-binding, N-terminal domain"/>
    <property type="match status" value="1"/>
</dbReference>
<name>A0A516PXX0_9ACTN</name>
<dbReference type="RefSeq" id="WP_143985990.1">
    <property type="nucleotide sequence ID" value="NZ_CP041692.1"/>
</dbReference>
<dbReference type="GO" id="GO:0005524">
    <property type="term" value="F:ATP binding"/>
    <property type="evidence" value="ECO:0007669"/>
    <property type="project" value="UniProtKB-KW"/>
</dbReference>
<keyword evidence="6" id="KW-0119">Carbohydrate metabolism</keyword>
<keyword evidence="3" id="KW-0547">Nucleotide-binding</keyword>
<evidence type="ECO:0000256" key="6">
    <source>
        <dbReference type="ARBA" id="ARBA00023277"/>
    </source>
</evidence>
<keyword evidence="10" id="KW-1185">Reference proteome</keyword>
<dbReference type="InterPro" id="IPR037051">
    <property type="entry name" value="4-carb_acid_sugar_kinase_N_sf"/>
</dbReference>
<evidence type="ECO:0000256" key="2">
    <source>
        <dbReference type="ARBA" id="ARBA00022679"/>
    </source>
</evidence>
<keyword evidence="4 9" id="KW-0418">Kinase</keyword>
<evidence type="ECO:0000256" key="1">
    <source>
        <dbReference type="ARBA" id="ARBA00005715"/>
    </source>
</evidence>
<dbReference type="OrthoDB" id="191465at2"/>
<dbReference type="Gene3D" id="3.40.980.20">
    <property type="entry name" value="Four-carbon acid sugar kinase, nucleotide binding domain"/>
    <property type="match status" value="1"/>
</dbReference>
<dbReference type="EMBL" id="CP041692">
    <property type="protein sequence ID" value="QDP96024.1"/>
    <property type="molecule type" value="Genomic_DNA"/>
</dbReference>
<gene>
    <name evidence="9" type="ORF">FOE78_09045</name>
</gene>
<dbReference type="Pfam" id="PF17042">
    <property type="entry name" value="NBD_C"/>
    <property type="match status" value="1"/>
</dbReference>
<evidence type="ECO:0000256" key="4">
    <source>
        <dbReference type="ARBA" id="ARBA00022777"/>
    </source>
</evidence>
<dbReference type="InterPro" id="IPR042213">
    <property type="entry name" value="NBD_C_sf"/>
</dbReference>
<reference evidence="9 10" key="1">
    <citation type="submission" date="2019-07" db="EMBL/GenBank/DDBJ databases">
        <title>Microlunatus dokdonensis sp. nov. isolated from the rhizospheric soil of the wild plant Elymus tsukushiensis.</title>
        <authorList>
            <person name="Ghim S.-Y."/>
            <person name="Hwang Y.-J."/>
            <person name="Son J.-S."/>
            <person name="Shin J.-H."/>
        </authorList>
    </citation>
    <scope>NUCLEOTIDE SEQUENCE [LARGE SCALE GENOMIC DNA]</scope>
    <source>
        <strain evidence="9 10">KUDC0627</strain>
    </source>
</reference>